<accession>A0AC35TY43</accession>
<organism evidence="1 2">
    <name type="scientific">Rhabditophanes sp. KR3021</name>
    <dbReference type="NCBI Taxonomy" id="114890"/>
    <lineage>
        <taxon>Eukaryota</taxon>
        <taxon>Metazoa</taxon>
        <taxon>Ecdysozoa</taxon>
        <taxon>Nematoda</taxon>
        <taxon>Chromadorea</taxon>
        <taxon>Rhabditida</taxon>
        <taxon>Tylenchina</taxon>
        <taxon>Panagrolaimomorpha</taxon>
        <taxon>Strongyloidoidea</taxon>
        <taxon>Alloionematidae</taxon>
        <taxon>Rhabditophanes</taxon>
    </lineage>
</organism>
<dbReference type="WBParaSite" id="RSKR_0000565700.1">
    <property type="protein sequence ID" value="RSKR_0000565700.1"/>
    <property type="gene ID" value="RSKR_0000565700"/>
</dbReference>
<dbReference type="Proteomes" id="UP000095286">
    <property type="component" value="Unplaced"/>
</dbReference>
<evidence type="ECO:0000313" key="1">
    <source>
        <dbReference type="Proteomes" id="UP000095286"/>
    </source>
</evidence>
<reference evidence="2" key="1">
    <citation type="submission" date="2016-11" db="UniProtKB">
        <authorList>
            <consortium name="WormBaseParasite"/>
        </authorList>
    </citation>
    <scope>IDENTIFICATION</scope>
    <source>
        <strain evidence="2">KR3021</strain>
    </source>
</reference>
<proteinExistence type="predicted"/>
<name>A0AC35TY43_9BILA</name>
<sequence>MEIQISHLIAGEHYDAIVSVINPLLELSNALVGTEETLAHDITKMIERIIEHSKNKNVSAEEIVDMKEDFMLIVQHVNNPEIKKTCGKISSFYGKVGGDTTNYLDEIKECLGTKNAKTLLAVILSKASKAPEEIVGIAPQLVQMAFEDLGNNKLFENNLLLEMAFLVLRKDLVNGKGVEENYTKLADAFVEFGAPMATLMEGNQKVKRSTFGETYKKFARSLSKFKLC</sequence>
<protein>
    <submittedName>
        <fullName evidence="2">MMS19 nucleotide excision repair protein</fullName>
    </submittedName>
</protein>
<evidence type="ECO:0000313" key="2">
    <source>
        <dbReference type="WBParaSite" id="RSKR_0000565700.1"/>
    </source>
</evidence>